<reference evidence="1 2" key="1">
    <citation type="journal article" date="2021" name="Commun. Biol.">
        <title>The genome of Shorea leprosula (Dipterocarpaceae) highlights the ecological relevance of drought in aseasonal tropical rainforests.</title>
        <authorList>
            <person name="Ng K.K.S."/>
            <person name="Kobayashi M.J."/>
            <person name="Fawcett J.A."/>
            <person name="Hatakeyama M."/>
            <person name="Paape T."/>
            <person name="Ng C.H."/>
            <person name="Ang C.C."/>
            <person name="Tnah L.H."/>
            <person name="Lee C.T."/>
            <person name="Nishiyama T."/>
            <person name="Sese J."/>
            <person name="O'Brien M.J."/>
            <person name="Copetti D."/>
            <person name="Mohd Noor M.I."/>
            <person name="Ong R.C."/>
            <person name="Putra M."/>
            <person name="Sireger I.Z."/>
            <person name="Indrioko S."/>
            <person name="Kosugi Y."/>
            <person name="Izuno A."/>
            <person name="Isagi Y."/>
            <person name="Lee S.L."/>
            <person name="Shimizu K.K."/>
        </authorList>
    </citation>
    <scope>NUCLEOTIDE SEQUENCE [LARGE SCALE GENOMIC DNA]</scope>
    <source>
        <strain evidence="1">214</strain>
    </source>
</reference>
<sequence>MLLAPRLCSLEKPIVSLLQATREAVSSYLQLLESSFDPQQCNDSFPVSSSCENENECCRQTCISRNGLPNDADVMATLQGDTCYCQFIIDDGPCPTPMILELLPELTDLVRSA</sequence>
<dbReference type="EMBL" id="BPVZ01000683">
    <property type="protein sequence ID" value="GKV52365.1"/>
    <property type="molecule type" value="Genomic_DNA"/>
</dbReference>
<dbReference type="Proteomes" id="UP001054252">
    <property type="component" value="Unassembled WGS sequence"/>
</dbReference>
<gene>
    <name evidence="1" type="ORF">SLEP1_g58952</name>
</gene>
<accession>A0AAV5MS41</accession>
<evidence type="ECO:0000313" key="1">
    <source>
        <dbReference type="EMBL" id="GKV52365.1"/>
    </source>
</evidence>
<evidence type="ECO:0000313" key="2">
    <source>
        <dbReference type="Proteomes" id="UP001054252"/>
    </source>
</evidence>
<proteinExistence type="predicted"/>
<keyword evidence="2" id="KW-1185">Reference proteome</keyword>
<comment type="caution">
    <text evidence="1">The sequence shown here is derived from an EMBL/GenBank/DDBJ whole genome shotgun (WGS) entry which is preliminary data.</text>
</comment>
<dbReference type="AlphaFoldDB" id="A0AAV5MS41"/>
<organism evidence="1 2">
    <name type="scientific">Rubroshorea leprosula</name>
    <dbReference type="NCBI Taxonomy" id="152421"/>
    <lineage>
        <taxon>Eukaryota</taxon>
        <taxon>Viridiplantae</taxon>
        <taxon>Streptophyta</taxon>
        <taxon>Embryophyta</taxon>
        <taxon>Tracheophyta</taxon>
        <taxon>Spermatophyta</taxon>
        <taxon>Magnoliopsida</taxon>
        <taxon>eudicotyledons</taxon>
        <taxon>Gunneridae</taxon>
        <taxon>Pentapetalae</taxon>
        <taxon>rosids</taxon>
        <taxon>malvids</taxon>
        <taxon>Malvales</taxon>
        <taxon>Dipterocarpaceae</taxon>
        <taxon>Rubroshorea</taxon>
    </lineage>
</organism>
<name>A0AAV5MS41_9ROSI</name>
<protein>
    <submittedName>
        <fullName evidence="1">Uncharacterized protein</fullName>
    </submittedName>
</protein>